<evidence type="ECO:0000256" key="1">
    <source>
        <dbReference type="ARBA" id="ARBA00022729"/>
    </source>
</evidence>
<accession>A0AA86T262</accession>
<keyword evidence="2" id="KW-0449">Lipoprotein</keyword>
<reference evidence="2" key="1">
    <citation type="submission" date="2022-10" db="EMBL/GenBank/DDBJ databases">
        <authorList>
            <person name="Koch H."/>
        </authorList>
    </citation>
    <scope>NUCLEOTIDE SEQUENCE</scope>
    <source>
        <strain evidence="2">DNF</strain>
    </source>
</reference>
<dbReference type="Proteomes" id="UP001179121">
    <property type="component" value="Chromosome"/>
</dbReference>
<dbReference type="PANTHER" id="PTHR35869">
    <property type="entry name" value="OUTER-MEMBRANE LIPOPROTEIN CARRIER PROTEIN"/>
    <property type="match status" value="1"/>
</dbReference>
<protein>
    <submittedName>
        <fullName evidence="2">Outer membrane lipoprotein carrier protein LolA</fullName>
    </submittedName>
</protein>
<dbReference type="InterPro" id="IPR029046">
    <property type="entry name" value="LolA/LolB/LppX"/>
</dbReference>
<dbReference type="CDD" id="cd16325">
    <property type="entry name" value="LolA"/>
    <property type="match status" value="1"/>
</dbReference>
<gene>
    <name evidence="2" type="ORF">DNFV4_00838</name>
</gene>
<organism evidence="2 3">
    <name type="scientific">Nitrospira tepida</name>
    <dbReference type="NCBI Taxonomy" id="2973512"/>
    <lineage>
        <taxon>Bacteria</taxon>
        <taxon>Pseudomonadati</taxon>
        <taxon>Nitrospirota</taxon>
        <taxon>Nitrospiria</taxon>
        <taxon>Nitrospirales</taxon>
        <taxon>Nitrospiraceae</taxon>
        <taxon>Nitrospira</taxon>
    </lineage>
</organism>
<dbReference type="PANTHER" id="PTHR35869:SF1">
    <property type="entry name" value="OUTER-MEMBRANE LIPOPROTEIN CARRIER PROTEIN"/>
    <property type="match status" value="1"/>
</dbReference>
<dbReference type="AlphaFoldDB" id="A0AA86T262"/>
<dbReference type="InterPro" id="IPR004564">
    <property type="entry name" value="OM_lipoprot_carrier_LolA-like"/>
</dbReference>
<evidence type="ECO:0000313" key="3">
    <source>
        <dbReference type="Proteomes" id="UP001179121"/>
    </source>
</evidence>
<proteinExistence type="predicted"/>
<name>A0AA86T262_9BACT</name>
<dbReference type="KEGG" id="nti:DNFV4_00838"/>
<dbReference type="Gene3D" id="2.50.20.10">
    <property type="entry name" value="Lipoprotein localisation LolA/LolB/LppX"/>
    <property type="match status" value="1"/>
</dbReference>
<keyword evidence="1" id="KW-0732">Signal</keyword>
<keyword evidence="3" id="KW-1185">Reference proteome</keyword>
<dbReference type="EMBL" id="OX365700">
    <property type="protein sequence ID" value="CAI4030410.1"/>
    <property type="molecule type" value="Genomic_DNA"/>
</dbReference>
<dbReference type="SUPFAM" id="SSF89392">
    <property type="entry name" value="Prokaryotic lipoproteins and lipoprotein localization factors"/>
    <property type="match status" value="1"/>
</dbReference>
<sequence length="254" mass="28075">MASGSNRTKEQRRQDRSRRMVIVLCTLSLVLLGQGLLSGPSPAQEDKAVQEIKAVVKKIQARYEQTKDLQADFAQKTRVEGFATPITSSGRLFLKRPGRLRWDYVEPNREEIYVNQDDVKMYVPEHSQVLIGKLTQMAASQAPLQLLQGIGKIDEEFNVAPAPNHARGAGGLPLVVLTPKTKDQQAARPFQQIVLEADPKTHYIKSLTLHELSGNVATFEFSSVKPNTGLQDGLFDFTAPAGTEVVRAPSFRAP</sequence>
<evidence type="ECO:0000313" key="2">
    <source>
        <dbReference type="EMBL" id="CAI4030410.1"/>
    </source>
</evidence>
<dbReference type="Pfam" id="PF03548">
    <property type="entry name" value="LolA"/>
    <property type="match status" value="1"/>
</dbReference>